<dbReference type="Pfam" id="PF03372">
    <property type="entry name" value="Exo_endo_phos"/>
    <property type="match status" value="1"/>
</dbReference>
<evidence type="ECO:0000313" key="3">
    <source>
        <dbReference type="EMBL" id="PZC74908.1"/>
    </source>
</evidence>
<dbReference type="InterPro" id="IPR036691">
    <property type="entry name" value="Endo/exonu/phosph_ase_sf"/>
</dbReference>
<keyword evidence="4" id="KW-1185">Reference proteome</keyword>
<feature type="domain" description="Reverse transcriptase" evidence="2">
    <location>
        <begin position="519"/>
        <end position="766"/>
    </location>
</feature>
<accession>A0A2W1BJ69</accession>
<reference evidence="3 4" key="1">
    <citation type="journal article" date="2017" name="BMC Biol.">
        <title>Genomic innovations, transcriptional plasticity and gene loss underlying the evolution and divergence of two highly polyphagous and invasive Helicoverpa pest species.</title>
        <authorList>
            <person name="Pearce S.L."/>
            <person name="Clarke D.F."/>
            <person name="East P.D."/>
            <person name="Elfekih S."/>
            <person name="Gordon K.H."/>
            <person name="Jermiin L.S."/>
            <person name="McGaughran A."/>
            <person name="Oakeshott J.G."/>
            <person name="Papanikolaou A."/>
            <person name="Perera O.P."/>
            <person name="Rane R.V."/>
            <person name="Richards S."/>
            <person name="Tay W.T."/>
            <person name="Walsh T.K."/>
            <person name="Anderson A."/>
            <person name="Anderson C.J."/>
            <person name="Asgari S."/>
            <person name="Board P.G."/>
            <person name="Bretschneider A."/>
            <person name="Campbell P.M."/>
            <person name="Chertemps T."/>
            <person name="Christeller J.T."/>
            <person name="Coppin C.W."/>
            <person name="Downes S.J."/>
            <person name="Duan G."/>
            <person name="Farnsworth C.A."/>
            <person name="Good R.T."/>
            <person name="Han L.B."/>
            <person name="Han Y.C."/>
            <person name="Hatje K."/>
            <person name="Horne I."/>
            <person name="Huang Y.P."/>
            <person name="Hughes D.S."/>
            <person name="Jacquin-Joly E."/>
            <person name="James W."/>
            <person name="Jhangiani S."/>
            <person name="Kollmar M."/>
            <person name="Kuwar S.S."/>
            <person name="Li S."/>
            <person name="Liu N.Y."/>
            <person name="Maibeche M.T."/>
            <person name="Miller J.R."/>
            <person name="Montagne N."/>
            <person name="Perry T."/>
            <person name="Qu J."/>
            <person name="Song S.V."/>
            <person name="Sutton G.G."/>
            <person name="Vogel H."/>
            <person name="Walenz B.P."/>
            <person name="Xu W."/>
            <person name="Zhang H.J."/>
            <person name="Zou Z."/>
            <person name="Batterham P."/>
            <person name="Edwards O.R."/>
            <person name="Feyereisen R."/>
            <person name="Gibbs R.A."/>
            <person name="Heckel D.G."/>
            <person name="McGrath A."/>
            <person name="Robin C."/>
            <person name="Scherer S.E."/>
            <person name="Worley K.C."/>
            <person name="Wu Y.D."/>
        </authorList>
    </citation>
    <scope>NUCLEOTIDE SEQUENCE [LARGE SCALE GENOMIC DNA]</scope>
    <source>
        <strain evidence="3">Harm_GR_Male_#8</strain>
        <tissue evidence="3">Whole organism</tissue>
    </source>
</reference>
<evidence type="ECO:0000313" key="4">
    <source>
        <dbReference type="Proteomes" id="UP000249218"/>
    </source>
</evidence>
<dbReference type="PROSITE" id="PS50878">
    <property type="entry name" value="RT_POL"/>
    <property type="match status" value="1"/>
</dbReference>
<dbReference type="CDD" id="cd09076">
    <property type="entry name" value="L1-EN"/>
    <property type="match status" value="1"/>
</dbReference>
<dbReference type="Gene3D" id="3.60.10.10">
    <property type="entry name" value="Endonuclease/exonuclease/phosphatase"/>
    <property type="match status" value="1"/>
</dbReference>
<dbReference type="InterPro" id="IPR000477">
    <property type="entry name" value="RT_dom"/>
</dbReference>
<protein>
    <recommendedName>
        <fullName evidence="2">Reverse transcriptase domain-containing protein</fullName>
    </recommendedName>
</protein>
<dbReference type="PANTHER" id="PTHR19446">
    <property type="entry name" value="REVERSE TRANSCRIPTASES"/>
    <property type="match status" value="1"/>
</dbReference>
<proteinExistence type="predicted"/>
<feature type="region of interest" description="Disordered" evidence="1">
    <location>
        <begin position="1"/>
        <end position="47"/>
    </location>
</feature>
<dbReference type="InterPro" id="IPR005135">
    <property type="entry name" value="Endo/exonuclease/phosphatase"/>
</dbReference>
<organism evidence="3 4">
    <name type="scientific">Helicoverpa armigera</name>
    <name type="common">Cotton bollworm</name>
    <name type="synonym">Heliothis armigera</name>
    <dbReference type="NCBI Taxonomy" id="29058"/>
    <lineage>
        <taxon>Eukaryota</taxon>
        <taxon>Metazoa</taxon>
        <taxon>Ecdysozoa</taxon>
        <taxon>Arthropoda</taxon>
        <taxon>Hexapoda</taxon>
        <taxon>Insecta</taxon>
        <taxon>Pterygota</taxon>
        <taxon>Neoptera</taxon>
        <taxon>Endopterygota</taxon>
        <taxon>Lepidoptera</taxon>
        <taxon>Glossata</taxon>
        <taxon>Ditrysia</taxon>
        <taxon>Noctuoidea</taxon>
        <taxon>Noctuidae</taxon>
        <taxon>Heliothinae</taxon>
        <taxon>Helicoverpa</taxon>
    </lineage>
</organism>
<evidence type="ECO:0000256" key="1">
    <source>
        <dbReference type="SAM" id="MobiDB-lite"/>
    </source>
</evidence>
<dbReference type="GO" id="GO:0071897">
    <property type="term" value="P:DNA biosynthetic process"/>
    <property type="evidence" value="ECO:0007669"/>
    <property type="project" value="UniProtKB-ARBA"/>
</dbReference>
<name>A0A2W1BJ69_HELAM</name>
<gene>
    <name evidence="3" type="primary">HaOG207038</name>
    <name evidence="3" type="ORF">B5X24_HaOG207038</name>
</gene>
<sequence length="766" mass="86625">MRSKNRKRVTDRAPPHNGAQELRPTPVASGQGLPCHERARSKKRAPTKKKIRFATWNIGTLTGRARELADVLIRRRVAVAFLQETRWKGSRSRYIGNGYKLIYTGAPGGENGVAIVLAEGLHDDILEVKRLSDRLMVVKVLIEGVQTHLISAYAPQAGCSDADKISFWNKLGDVLSGIPLSQDIVLGGDLNGHVGELGVDFERVHGGFGYGNRNTEGEEILRTCAAADLAVVNTFFKKKPDHLITYRSGRNATQIDFLLTRRHHISKVANCKVIPGESLTAQHRLLVMDLCVKPKDKRPEHFQRQIRWWMLDENKSHMLASAIGDKCDGAEGELVQKHWDRIQASVTEAAKAVLGMSKGGRKCDKETWWWDDTVQRETRVKKALFLKWQASNSPEDRDAYRLAKRATKRAVARARRLQDISKCRCVKDPDGNLLCEDLAVKERWRSYFHELLNKQHREVQPPDLPPNQGLVPPITPDEVQLALRRMKNRKAVGADGVPIEVWKAMGPRGVGILTNLFNRVWDTGRIPNQWRRRVITPVFKGKGSVQECGNYRGIKVMSHTMKLFERIVDSRLRQECIVSDCQYGFRPGHGTMDPVFALRIVMEKYRAKNTPLHFLFLDMQKAFDCVPRMMIPWALRSKGVPEVYVDIIRDMYRDSDSVVRTAVGDTTPFPVTVGVHQGSVLSPFLFSVILDSLSESIRDAHEQPPWLLMYADDIVLADADKGRLVQRVNRWKESLENGGLQLHVGKTDHQAPDLSSVVSDYRLIVL</sequence>
<dbReference type="Pfam" id="PF00078">
    <property type="entry name" value="RVT_1"/>
    <property type="match status" value="1"/>
</dbReference>
<dbReference type="CDD" id="cd01650">
    <property type="entry name" value="RT_nLTR_like"/>
    <property type="match status" value="1"/>
</dbReference>
<dbReference type="SUPFAM" id="SSF56219">
    <property type="entry name" value="DNase I-like"/>
    <property type="match status" value="1"/>
</dbReference>
<dbReference type="GO" id="GO:0003824">
    <property type="term" value="F:catalytic activity"/>
    <property type="evidence" value="ECO:0007669"/>
    <property type="project" value="InterPro"/>
</dbReference>
<dbReference type="EMBL" id="KZ150020">
    <property type="protein sequence ID" value="PZC74908.1"/>
    <property type="molecule type" value="Genomic_DNA"/>
</dbReference>
<dbReference type="InterPro" id="IPR043502">
    <property type="entry name" value="DNA/RNA_pol_sf"/>
</dbReference>
<dbReference type="OrthoDB" id="418748at2759"/>
<dbReference type="Proteomes" id="UP000249218">
    <property type="component" value="Unassembled WGS sequence"/>
</dbReference>
<dbReference type="SUPFAM" id="SSF56672">
    <property type="entry name" value="DNA/RNA polymerases"/>
    <property type="match status" value="1"/>
</dbReference>
<evidence type="ECO:0000259" key="2">
    <source>
        <dbReference type="PROSITE" id="PS50878"/>
    </source>
</evidence>
<dbReference type="AlphaFoldDB" id="A0A2W1BJ69"/>